<proteinExistence type="predicted"/>
<dbReference type="STRING" id="31234.E3M1H5"/>
<feature type="coiled-coil region" evidence="1">
    <location>
        <begin position="261"/>
        <end position="359"/>
    </location>
</feature>
<gene>
    <name evidence="2" type="ORF">CRE_06549</name>
</gene>
<dbReference type="OMA" id="MRIDEGA"/>
<feature type="coiled-coil region" evidence="1">
    <location>
        <begin position="31"/>
        <end position="130"/>
    </location>
</feature>
<keyword evidence="3" id="KW-1185">Reference proteome</keyword>
<dbReference type="RefSeq" id="XP_003109930.2">
    <property type="nucleotide sequence ID" value="XM_003109882.2"/>
</dbReference>
<reference evidence="2" key="1">
    <citation type="submission" date="2007-07" db="EMBL/GenBank/DDBJ databases">
        <title>PCAP assembly of the Caenorhabditis remanei genome.</title>
        <authorList>
            <consortium name="The Caenorhabditis remanei Sequencing Consortium"/>
            <person name="Wilson R.K."/>
        </authorList>
    </citation>
    <scope>NUCLEOTIDE SEQUENCE [LARGE SCALE GENOMIC DNA]</scope>
    <source>
        <strain evidence="2">PB4641</strain>
    </source>
</reference>
<dbReference type="Proteomes" id="UP000008281">
    <property type="component" value="Unassembled WGS sequence"/>
</dbReference>
<dbReference type="InParanoid" id="E3M1H5"/>
<protein>
    <submittedName>
        <fullName evidence="2">Uncharacterized protein</fullName>
    </submittedName>
</protein>
<feature type="coiled-coil region" evidence="1">
    <location>
        <begin position="164"/>
        <end position="216"/>
    </location>
</feature>
<sequence>MSRQNGASKRTRPTTFEEISDLEVAGQRVPRNPEISEIQNLEREVQTLRREAVNRNREVRRLQDENVTLKEMMEDREQECEAAADLRNKAESRAATLQEKLDRRGDKKEVDRLQKEVEAWSIKYDAREEDYDQAIKLAVEVQNELREEVRVLKMRIDEGADAETLRLREEVGRLRQELQNKDDQSGPAFREALEMVNAAKAETKRLQVQLDDQRARNTEEMRNSGSKMKEIEEEGRRRFEKFVEDEEKKRKAREDEYVEGLKMARRMVDEANAKREEAERTAAVIRKSAQEEVDAPLKLKYELKSQEVKDLKEKVRSMSKKLSNPEHKKQEIRELRENLATMSEELSNLKRENLALRTDRDGVITVD</sequence>
<dbReference type="EMBL" id="DS268421">
    <property type="protein sequence ID" value="EFO88719.1"/>
    <property type="molecule type" value="Genomic_DNA"/>
</dbReference>
<dbReference type="CTD" id="9804420"/>
<keyword evidence="1" id="KW-0175">Coiled coil</keyword>
<name>E3M1H5_CAERE</name>
<dbReference type="AlphaFoldDB" id="E3M1H5"/>
<organism evidence="3">
    <name type="scientific">Caenorhabditis remanei</name>
    <name type="common">Caenorhabditis vulgaris</name>
    <dbReference type="NCBI Taxonomy" id="31234"/>
    <lineage>
        <taxon>Eukaryota</taxon>
        <taxon>Metazoa</taxon>
        <taxon>Ecdysozoa</taxon>
        <taxon>Nematoda</taxon>
        <taxon>Chromadorea</taxon>
        <taxon>Rhabditida</taxon>
        <taxon>Rhabditina</taxon>
        <taxon>Rhabditomorpha</taxon>
        <taxon>Rhabditoidea</taxon>
        <taxon>Rhabditidae</taxon>
        <taxon>Peloderinae</taxon>
        <taxon>Caenorhabditis</taxon>
    </lineage>
</organism>
<evidence type="ECO:0000313" key="3">
    <source>
        <dbReference type="Proteomes" id="UP000008281"/>
    </source>
</evidence>
<evidence type="ECO:0000313" key="2">
    <source>
        <dbReference type="EMBL" id="EFO88719.1"/>
    </source>
</evidence>
<dbReference type="HOGENOM" id="CLU_754866_0_0_1"/>
<dbReference type="KEGG" id="crq:GCK72_006987"/>
<evidence type="ECO:0000256" key="1">
    <source>
        <dbReference type="SAM" id="Coils"/>
    </source>
</evidence>
<dbReference type="GeneID" id="9804420"/>
<accession>E3M1H5</accession>